<keyword evidence="1" id="KW-1133">Transmembrane helix</keyword>
<feature type="transmembrane region" description="Helical" evidence="1">
    <location>
        <begin position="348"/>
        <end position="366"/>
    </location>
</feature>
<accession>A0A1F5YUI6</accession>
<evidence type="ECO:0000313" key="2">
    <source>
        <dbReference type="EMBL" id="OGG03870.1"/>
    </source>
</evidence>
<feature type="transmembrane region" description="Helical" evidence="1">
    <location>
        <begin position="194"/>
        <end position="215"/>
    </location>
</feature>
<protein>
    <recommendedName>
        <fullName evidence="4">Glycosyltransferase RgtA/B/C/D-like domain-containing protein</fullName>
    </recommendedName>
</protein>
<reference evidence="2 3" key="1">
    <citation type="journal article" date="2016" name="Nat. Commun.">
        <title>Thousands of microbial genomes shed light on interconnected biogeochemical processes in an aquifer system.</title>
        <authorList>
            <person name="Anantharaman K."/>
            <person name="Brown C.T."/>
            <person name="Hug L.A."/>
            <person name="Sharon I."/>
            <person name="Castelle C.J."/>
            <person name="Probst A.J."/>
            <person name="Thomas B.C."/>
            <person name="Singh A."/>
            <person name="Wilkins M.J."/>
            <person name="Karaoz U."/>
            <person name="Brodie E.L."/>
            <person name="Williams K.H."/>
            <person name="Hubbard S.S."/>
            <person name="Banfield J.F."/>
        </authorList>
    </citation>
    <scope>NUCLEOTIDE SEQUENCE [LARGE SCALE GENOMIC DNA]</scope>
</reference>
<feature type="transmembrane region" description="Helical" evidence="1">
    <location>
        <begin position="134"/>
        <end position="159"/>
    </location>
</feature>
<dbReference type="Proteomes" id="UP000176665">
    <property type="component" value="Unassembled WGS sequence"/>
</dbReference>
<evidence type="ECO:0000256" key="1">
    <source>
        <dbReference type="SAM" id="Phobius"/>
    </source>
</evidence>
<feature type="transmembrane region" description="Helical" evidence="1">
    <location>
        <begin position="319"/>
        <end position="341"/>
    </location>
</feature>
<gene>
    <name evidence="2" type="ORF">A2W14_05005</name>
</gene>
<sequence length="525" mass="61753">MVFILLVYFLIKLFFINYVPLWDGWANSGELIHKAVSTPFDFFNFDIIGHSSFIYFFLISFLQYLNPGNIALVHIPITILTLLSIWSFYNLLKIIFDERKYKWENWLLTFLYAFFPIIISNSLHINIDYGVMVFYVIFLNLLLCRKYFFSMIAAILMISSKETGLGLYGITLLIFTAYKTILKKLKIRALRQIIISKFYFFLPPILFLARVIYIINSKKEGLWFSALKDVFSTNFGTPGFDSSVIARIPKAYFLGIFVVNFNWILSIFLLLGLLKLIYKLFIKKDKLEYTTDNGKIILLYFLFTANALFLTLYKTFTNLRYFLTLYPLMIILFGYGVIIFIPNSVIRRGIFVAVSLIFFVANFYTFDPLSRQIYGTFNFGNHKMLKITSVTGECCGYGRDQLVYNLESTAFHYLLNKIIADIRPNESTFFAYHPVVGPSIMFSFDKRTLKRTISWSNSFILNTAIWTFDYLQDKPDTIYYLEFPIDDNSAEINKYLNLYTMAEKRNYKYFDFEMNVYIFKKRMSA</sequence>
<feature type="transmembrane region" description="Helical" evidence="1">
    <location>
        <begin position="69"/>
        <end position="89"/>
    </location>
</feature>
<feature type="transmembrane region" description="Helical" evidence="1">
    <location>
        <begin position="42"/>
        <end position="62"/>
    </location>
</feature>
<dbReference type="AlphaFoldDB" id="A0A1F5YUI6"/>
<organism evidence="2 3">
    <name type="scientific">Candidatus Gottesmanbacteria bacterium RBG_16_37_8</name>
    <dbReference type="NCBI Taxonomy" id="1798371"/>
    <lineage>
        <taxon>Bacteria</taxon>
        <taxon>Candidatus Gottesmaniibacteriota</taxon>
    </lineage>
</organism>
<feature type="transmembrane region" description="Helical" evidence="1">
    <location>
        <begin position="109"/>
        <end position="127"/>
    </location>
</feature>
<evidence type="ECO:0000313" key="3">
    <source>
        <dbReference type="Proteomes" id="UP000176665"/>
    </source>
</evidence>
<comment type="caution">
    <text evidence="2">The sequence shown here is derived from an EMBL/GenBank/DDBJ whole genome shotgun (WGS) entry which is preliminary data.</text>
</comment>
<dbReference type="EMBL" id="MFJA01000012">
    <property type="protein sequence ID" value="OGG03870.1"/>
    <property type="molecule type" value="Genomic_DNA"/>
</dbReference>
<proteinExistence type="predicted"/>
<evidence type="ECO:0008006" key="4">
    <source>
        <dbReference type="Google" id="ProtNLM"/>
    </source>
</evidence>
<keyword evidence="1" id="KW-0812">Transmembrane</keyword>
<feature type="transmembrane region" description="Helical" evidence="1">
    <location>
        <begin position="251"/>
        <end position="274"/>
    </location>
</feature>
<feature type="transmembrane region" description="Helical" evidence="1">
    <location>
        <begin position="295"/>
        <end position="313"/>
    </location>
</feature>
<name>A0A1F5YUI6_9BACT</name>
<keyword evidence="1" id="KW-0472">Membrane</keyword>
<feature type="transmembrane region" description="Helical" evidence="1">
    <location>
        <begin position="5"/>
        <end position="22"/>
    </location>
</feature>
<feature type="transmembrane region" description="Helical" evidence="1">
    <location>
        <begin position="165"/>
        <end position="182"/>
    </location>
</feature>